<gene>
    <name evidence="2" type="ORF">OSIN01602_LOCUS13847</name>
</gene>
<reference evidence="2" key="1">
    <citation type="submission" date="2021-01" db="EMBL/GenBank/DDBJ databases">
        <authorList>
            <person name="Corre E."/>
            <person name="Pelletier E."/>
            <person name="Niang G."/>
            <person name="Scheremetjew M."/>
            <person name="Finn R."/>
            <person name="Kale V."/>
            <person name="Holt S."/>
            <person name="Cochrane G."/>
            <person name="Meng A."/>
            <person name="Brown T."/>
            <person name="Cohen L."/>
        </authorList>
    </citation>
    <scope>NUCLEOTIDE SEQUENCE</scope>
    <source>
        <strain evidence="2">Grunow 1884</strain>
    </source>
</reference>
<dbReference type="InterPro" id="IPR038595">
    <property type="entry name" value="LOR_sf"/>
</dbReference>
<proteinExistence type="inferred from homology"/>
<protein>
    <submittedName>
        <fullName evidence="2">Uncharacterized protein</fullName>
    </submittedName>
</protein>
<accession>A0A7S1ZSE6</accession>
<organism evidence="2">
    <name type="scientific">Trieres chinensis</name>
    <name type="common">Marine centric diatom</name>
    <name type="synonym">Odontella sinensis</name>
    <dbReference type="NCBI Taxonomy" id="1514140"/>
    <lineage>
        <taxon>Eukaryota</taxon>
        <taxon>Sar</taxon>
        <taxon>Stramenopiles</taxon>
        <taxon>Ochrophyta</taxon>
        <taxon>Bacillariophyta</taxon>
        <taxon>Mediophyceae</taxon>
        <taxon>Biddulphiophycidae</taxon>
        <taxon>Eupodiscales</taxon>
        <taxon>Parodontellaceae</taxon>
        <taxon>Trieres</taxon>
    </lineage>
</organism>
<dbReference type="SUPFAM" id="SSF54518">
    <property type="entry name" value="Tubby C-terminal domain-like"/>
    <property type="match status" value="1"/>
</dbReference>
<dbReference type="InterPro" id="IPR007612">
    <property type="entry name" value="LOR"/>
</dbReference>
<dbReference type="AlphaFoldDB" id="A0A7S1ZSE6"/>
<sequence>MATAEMHKVSNDPNFAVQFAVGDPFPKLVPQERNSGIRVTGVYFDEPKRYVLKKALMSREDNRIFDKETGRIVMVSHHPGKNPYEGFDPLGLSDDSRWNHKPTGGEWECVCDVSAKGPFRSFSIRPKALSRHGRQNIKIGKATVMNVGKMGKLKSMSARPHYIVGRGTDDDPVYTLVADMMGRTVSITNDKGELVAQMAKTSKALIKTAVFGSGSESTIDIAPGVDCSAILMIVYGLGQVGEHFMKDALGNYISDPLKDSAVSAATEATGTSGHLKTYQRLTGSVVGRVDSLQKQAKFFKQFFQ</sequence>
<dbReference type="Gene3D" id="2.40.160.200">
    <property type="entry name" value="LURP1-related"/>
    <property type="match status" value="1"/>
</dbReference>
<evidence type="ECO:0000313" key="2">
    <source>
        <dbReference type="EMBL" id="CAD9347022.1"/>
    </source>
</evidence>
<evidence type="ECO:0000256" key="1">
    <source>
        <dbReference type="ARBA" id="ARBA00005437"/>
    </source>
</evidence>
<comment type="similarity">
    <text evidence="1">Belongs to the LOR family.</text>
</comment>
<dbReference type="EMBL" id="HBGO01024092">
    <property type="protein sequence ID" value="CAD9347022.1"/>
    <property type="molecule type" value="Transcribed_RNA"/>
</dbReference>
<dbReference type="InterPro" id="IPR025659">
    <property type="entry name" value="Tubby-like_C"/>
</dbReference>
<dbReference type="Pfam" id="PF04525">
    <property type="entry name" value="LOR"/>
    <property type="match status" value="1"/>
</dbReference>
<name>A0A7S1ZSE6_TRICV</name>